<organism evidence="9 10">
    <name type="scientific">Pyrenophora teres f. teres</name>
    <dbReference type="NCBI Taxonomy" id="97479"/>
    <lineage>
        <taxon>Eukaryota</taxon>
        <taxon>Fungi</taxon>
        <taxon>Dikarya</taxon>
        <taxon>Ascomycota</taxon>
        <taxon>Pezizomycotina</taxon>
        <taxon>Dothideomycetes</taxon>
        <taxon>Pleosporomycetidae</taxon>
        <taxon>Pleosporales</taxon>
        <taxon>Pleosporineae</taxon>
        <taxon>Pleosporaceae</taxon>
        <taxon>Pyrenophora</taxon>
    </lineage>
</organism>
<dbReference type="InterPro" id="IPR036938">
    <property type="entry name" value="PAP2/HPO_sf"/>
</dbReference>
<keyword evidence="3 7" id="KW-0812">Transmembrane</keyword>
<accession>A0A6S6WJR2</accession>
<evidence type="ECO:0000256" key="2">
    <source>
        <dbReference type="ARBA" id="ARBA00008816"/>
    </source>
</evidence>
<protein>
    <submittedName>
        <fullName evidence="9">PgpB</fullName>
    </submittedName>
</protein>
<reference evidence="9" key="1">
    <citation type="submission" date="2021-02" db="EMBL/GenBank/DDBJ databases">
        <authorList>
            <person name="Syme A R."/>
            <person name="Syme A R."/>
            <person name="Moolhuijzen P."/>
        </authorList>
    </citation>
    <scope>NUCLEOTIDE SEQUENCE</scope>
    <source>
        <strain evidence="9">W1-1</strain>
    </source>
</reference>
<feature type="transmembrane region" description="Helical" evidence="7">
    <location>
        <begin position="272"/>
        <end position="293"/>
    </location>
</feature>
<gene>
    <name evidence="9" type="ORF">PTTW11_10572</name>
</gene>
<evidence type="ECO:0000259" key="8">
    <source>
        <dbReference type="SMART" id="SM00014"/>
    </source>
</evidence>
<dbReference type="CDD" id="cd03390">
    <property type="entry name" value="PAP2_containing_1_like"/>
    <property type="match status" value="1"/>
</dbReference>
<evidence type="ECO:0000256" key="7">
    <source>
        <dbReference type="SAM" id="Phobius"/>
    </source>
</evidence>
<dbReference type="GO" id="GO:0046839">
    <property type="term" value="P:phospholipid dephosphorylation"/>
    <property type="evidence" value="ECO:0007669"/>
    <property type="project" value="TreeGrafter"/>
</dbReference>
<dbReference type="Pfam" id="PF01569">
    <property type="entry name" value="PAP2"/>
    <property type="match status" value="1"/>
</dbReference>
<evidence type="ECO:0000256" key="4">
    <source>
        <dbReference type="ARBA" id="ARBA00022989"/>
    </source>
</evidence>
<comment type="subcellular location">
    <subcellularLocation>
        <location evidence="1">Membrane</location>
        <topology evidence="1">Multi-pass membrane protein</topology>
    </subcellularLocation>
</comment>
<dbReference type="PANTHER" id="PTHR10165">
    <property type="entry name" value="LIPID PHOSPHATE PHOSPHATASE"/>
    <property type="match status" value="1"/>
</dbReference>
<feature type="transmembrane region" description="Helical" evidence="7">
    <location>
        <begin position="456"/>
        <end position="477"/>
    </location>
</feature>
<dbReference type="GO" id="GO:0016020">
    <property type="term" value="C:membrane"/>
    <property type="evidence" value="ECO:0007669"/>
    <property type="project" value="UniProtKB-SubCell"/>
</dbReference>
<feature type="region of interest" description="Disordered" evidence="6">
    <location>
        <begin position="183"/>
        <end position="209"/>
    </location>
</feature>
<dbReference type="PANTHER" id="PTHR10165:SF84">
    <property type="entry name" value="PHOSPHATIDIC ACID PHOSPHATASE BETA"/>
    <property type="match status" value="1"/>
</dbReference>
<keyword evidence="5 7" id="KW-0472">Membrane</keyword>
<dbReference type="SMART" id="SM00014">
    <property type="entry name" value="acidPPc"/>
    <property type="match status" value="1"/>
</dbReference>
<feature type="transmembrane region" description="Helical" evidence="7">
    <location>
        <begin position="428"/>
        <end position="450"/>
    </location>
</feature>
<feature type="transmembrane region" description="Helical" evidence="7">
    <location>
        <begin position="398"/>
        <end position="416"/>
    </location>
</feature>
<name>A0A6S6WJR2_9PLEO</name>
<feature type="region of interest" description="Disordered" evidence="6">
    <location>
        <begin position="1"/>
        <end position="29"/>
    </location>
</feature>
<keyword evidence="4 7" id="KW-1133">Transmembrane helix</keyword>
<feature type="domain" description="Phosphatidic acid phosphatase type 2/haloperoxidase" evidence="8">
    <location>
        <begin position="308"/>
        <end position="474"/>
    </location>
</feature>
<feature type="transmembrane region" description="Helical" evidence="7">
    <location>
        <begin position="305"/>
        <end position="328"/>
    </location>
</feature>
<dbReference type="FunFam" id="1.20.144.10:FF:000035">
    <property type="entry name" value="Putative Lipid phosphate phosphatase 1"/>
    <property type="match status" value="1"/>
</dbReference>
<sequence length="570" mass="61789">MQATRNTPAPPNQSIPSATHGEDRKQSSGHAAILVPGSHTNAIIALSTSHTEATAGVAKLSLRRGQAFANFPTFLVALCCMRTGSSESHNLDTNFFVLHLSSIQPSSPTWSLLGQVACACFAGTLTVVRWLLSPPPPPFCKQARYVIWYSVLYLPQPPSQQHLIDFSATMGIFNKRNTTPVAADTTTATGAHEKRSRPRRASRGAASSYNTRPSFGQWIKATWLDIVTMAAMGAVGLGVYMADPAPSRSFPIIFANGEIVYPEFAYPLRNEIIPIWAAALMAFFIPFAVFLIVQIRARSFWDINNATIGLLYSLIAAAVFQVFIKWLIGGLRPHFLAVCKPVIPQSMLASVGANNNGNEAGGPFGNVANGYRQIMFDRSICTGDKNEINDSLESMPSGHTTAAFAGFVFLYLYLNAKLKVFSNYHPAMWKLIALYAPILGACLIGGALTIDEYHNWYDILVGALIGTMMAFSAYRMVYASVWDFRFNHIPLMRHAPMVFGAGPSSSDGFHDVVFTRKAGWGTHEGGSWGGAPFDAADGPRGTMMPHPEGPAAGGVHRKPVGASRHGEQMV</sequence>
<evidence type="ECO:0000313" key="10">
    <source>
        <dbReference type="Proteomes" id="UP000472372"/>
    </source>
</evidence>
<dbReference type="GO" id="GO:0008195">
    <property type="term" value="F:phosphatidate phosphatase activity"/>
    <property type="evidence" value="ECO:0007669"/>
    <property type="project" value="TreeGrafter"/>
</dbReference>
<dbReference type="Proteomes" id="UP000472372">
    <property type="component" value="Chromosome 11"/>
</dbReference>
<feature type="transmembrane region" description="Helical" evidence="7">
    <location>
        <begin position="222"/>
        <end position="242"/>
    </location>
</feature>
<dbReference type="AlphaFoldDB" id="A0A6S6WJR2"/>
<evidence type="ECO:0000256" key="1">
    <source>
        <dbReference type="ARBA" id="ARBA00004141"/>
    </source>
</evidence>
<evidence type="ECO:0000256" key="6">
    <source>
        <dbReference type="SAM" id="MobiDB-lite"/>
    </source>
</evidence>
<dbReference type="InterPro" id="IPR043216">
    <property type="entry name" value="PAP-like"/>
</dbReference>
<feature type="region of interest" description="Disordered" evidence="6">
    <location>
        <begin position="525"/>
        <end position="570"/>
    </location>
</feature>
<dbReference type="SUPFAM" id="SSF48317">
    <property type="entry name" value="Acid phosphatase/Vanadium-dependent haloperoxidase"/>
    <property type="match status" value="1"/>
</dbReference>
<dbReference type="InterPro" id="IPR000326">
    <property type="entry name" value="PAP2/HPO"/>
</dbReference>
<comment type="similarity">
    <text evidence="2">Belongs to the PA-phosphatase related phosphoesterase family.</text>
</comment>
<dbReference type="GO" id="GO:0006644">
    <property type="term" value="P:phospholipid metabolic process"/>
    <property type="evidence" value="ECO:0007669"/>
    <property type="project" value="InterPro"/>
</dbReference>
<evidence type="ECO:0000313" key="9">
    <source>
        <dbReference type="EMBL" id="CAE7214537.1"/>
    </source>
</evidence>
<evidence type="ECO:0000256" key="5">
    <source>
        <dbReference type="ARBA" id="ARBA00023136"/>
    </source>
</evidence>
<dbReference type="EMBL" id="HG992987">
    <property type="protein sequence ID" value="CAE7214537.1"/>
    <property type="molecule type" value="Genomic_DNA"/>
</dbReference>
<evidence type="ECO:0000256" key="3">
    <source>
        <dbReference type="ARBA" id="ARBA00022692"/>
    </source>
</evidence>
<proteinExistence type="inferred from homology"/>
<dbReference type="Gene3D" id="1.20.144.10">
    <property type="entry name" value="Phosphatidic acid phosphatase type 2/haloperoxidase"/>
    <property type="match status" value="1"/>
</dbReference>